<evidence type="ECO:0000313" key="7">
    <source>
        <dbReference type="Proteomes" id="UP000027920"/>
    </source>
</evidence>
<dbReference type="RefSeq" id="XP_013256496.1">
    <property type="nucleotide sequence ID" value="XM_013401042.1"/>
</dbReference>
<evidence type="ECO:0000256" key="1">
    <source>
        <dbReference type="ARBA" id="ARBA00004141"/>
    </source>
</evidence>
<proteinExistence type="predicted"/>
<dbReference type="GeneID" id="25285212"/>
<dbReference type="SUPFAM" id="SSF103473">
    <property type="entry name" value="MFS general substrate transporter"/>
    <property type="match status" value="1"/>
</dbReference>
<feature type="transmembrane region" description="Helical" evidence="5">
    <location>
        <begin position="182"/>
        <end position="205"/>
    </location>
</feature>
<dbReference type="VEuPathDB" id="FungiDB:A1O9_10308"/>
<dbReference type="Proteomes" id="UP000027920">
    <property type="component" value="Unassembled WGS sequence"/>
</dbReference>
<feature type="transmembrane region" description="Helical" evidence="5">
    <location>
        <begin position="322"/>
        <end position="346"/>
    </location>
</feature>
<feature type="transmembrane region" description="Helical" evidence="5">
    <location>
        <begin position="502"/>
        <end position="522"/>
    </location>
</feature>
<evidence type="ECO:0000313" key="6">
    <source>
        <dbReference type="EMBL" id="KEF53906.1"/>
    </source>
</evidence>
<feature type="transmembrane region" description="Helical" evidence="5">
    <location>
        <begin position="158"/>
        <end position="176"/>
    </location>
</feature>
<dbReference type="Gene3D" id="1.20.1250.20">
    <property type="entry name" value="MFS general substrate transporter like domains"/>
    <property type="match status" value="1"/>
</dbReference>
<dbReference type="OrthoDB" id="2533084at2759"/>
<evidence type="ECO:0000256" key="3">
    <source>
        <dbReference type="ARBA" id="ARBA00022989"/>
    </source>
</evidence>
<evidence type="ECO:0000256" key="4">
    <source>
        <dbReference type="ARBA" id="ARBA00023136"/>
    </source>
</evidence>
<keyword evidence="3 5" id="KW-1133">Transmembrane helix</keyword>
<evidence type="ECO:0000256" key="2">
    <source>
        <dbReference type="ARBA" id="ARBA00022692"/>
    </source>
</evidence>
<dbReference type="AlphaFoldDB" id="A0A072P239"/>
<feature type="transmembrane region" description="Helical" evidence="5">
    <location>
        <begin position="366"/>
        <end position="386"/>
    </location>
</feature>
<dbReference type="Pfam" id="PF07690">
    <property type="entry name" value="MFS_1"/>
    <property type="match status" value="1"/>
</dbReference>
<feature type="transmembrane region" description="Helical" evidence="5">
    <location>
        <begin position="407"/>
        <end position="428"/>
    </location>
</feature>
<gene>
    <name evidence="6" type="ORF">A1O9_10308</name>
</gene>
<dbReference type="InterPro" id="IPR011701">
    <property type="entry name" value="MFS"/>
</dbReference>
<comment type="subcellular location">
    <subcellularLocation>
        <location evidence="1">Membrane</location>
        <topology evidence="1">Multi-pass membrane protein</topology>
    </subcellularLocation>
</comment>
<comment type="caution">
    <text evidence="6">The sequence shown here is derived from an EMBL/GenBank/DDBJ whole genome shotgun (WGS) entry which is preliminary data.</text>
</comment>
<dbReference type="GO" id="GO:0005886">
    <property type="term" value="C:plasma membrane"/>
    <property type="evidence" value="ECO:0007669"/>
    <property type="project" value="TreeGrafter"/>
</dbReference>
<feature type="transmembrane region" description="Helical" evidence="5">
    <location>
        <begin position="91"/>
        <end position="115"/>
    </location>
</feature>
<feature type="transmembrane region" description="Helical" evidence="5">
    <location>
        <begin position="434"/>
        <end position="460"/>
    </location>
</feature>
<dbReference type="HOGENOM" id="CLU_008455_13_8_1"/>
<feature type="transmembrane region" description="Helical" evidence="5">
    <location>
        <begin position="127"/>
        <end position="146"/>
    </location>
</feature>
<dbReference type="PANTHER" id="PTHR23502:SF22">
    <property type="entry name" value="MAJOR FACILITATOR SUPERFAMILY (MFS) PROFILE DOMAIN-CONTAINING PROTEIN"/>
    <property type="match status" value="1"/>
</dbReference>
<evidence type="ECO:0008006" key="8">
    <source>
        <dbReference type="Google" id="ProtNLM"/>
    </source>
</evidence>
<dbReference type="PANTHER" id="PTHR23502">
    <property type="entry name" value="MAJOR FACILITATOR SUPERFAMILY"/>
    <property type="match status" value="1"/>
</dbReference>
<evidence type="ECO:0000256" key="5">
    <source>
        <dbReference type="SAM" id="Phobius"/>
    </source>
</evidence>
<keyword evidence="4 5" id="KW-0472">Membrane</keyword>
<feature type="transmembrane region" description="Helical" evidence="5">
    <location>
        <begin position="472"/>
        <end position="490"/>
    </location>
</feature>
<feature type="transmembrane region" description="Helical" evidence="5">
    <location>
        <begin position="247"/>
        <end position="267"/>
    </location>
</feature>
<accession>A0A072P239</accession>
<dbReference type="InterPro" id="IPR036259">
    <property type="entry name" value="MFS_trans_sf"/>
</dbReference>
<organism evidence="6 7">
    <name type="scientific">Exophiala aquamarina CBS 119918</name>
    <dbReference type="NCBI Taxonomy" id="1182545"/>
    <lineage>
        <taxon>Eukaryota</taxon>
        <taxon>Fungi</taxon>
        <taxon>Dikarya</taxon>
        <taxon>Ascomycota</taxon>
        <taxon>Pezizomycotina</taxon>
        <taxon>Eurotiomycetes</taxon>
        <taxon>Chaetothyriomycetidae</taxon>
        <taxon>Chaetothyriales</taxon>
        <taxon>Herpotrichiellaceae</taxon>
        <taxon>Exophiala</taxon>
    </lineage>
</organism>
<keyword evidence="7" id="KW-1185">Reference proteome</keyword>
<sequence>METAKHSHSEARMIENINVEEKGYATVVPSPQQPRDVTDRGAEAVLLSIEGADADVASTLKLAKDGHTVLVPQPSDDPEDPLNWSWFRKHAFLITTAICTSSCDFGITLGVPAVIKQAEFWNTTPDLMNHPTSLCVAMSGIGGLLVIPPSYYWGRAPVLFWTTLIATALTLGIALTDDYVTFYALRALQGAFITTCNIAVLCYIKDIFFYHEHARKIGIWFLLYFTAPSLGPMCGSFMLAYTPGWKSPFWLSFAYNSVAFILICLFVDETWYRRDIPAVNQPSRGSRVFRLLGSWQIKHHHGYFLPVLQAYSRMIIVVSKPVILLSIFYYGITIMWGVGINNGSAVLLSTPPEQGGYGFGVKGLGFIYFAPTVGVILGEFAGHFLNDWFANRYTHKHKGIFRPEGRLPVNFLAVLFLVPGLVLVGQTLHHRLHWAGIVFGWGTYNFGIILASVSISAYTLDCYPSGAGEVSAWLNLFRTGCGMAVPYFQLTWGMERGFGETFGIQAAIVVCALFLLLPLVFYGERLRVNFGALKLPGSQQLSRPPG</sequence>
<dbReference type="EMBL" id="AMGV01000012">
    <property type="protein sequence ID" value="KEF53906.1"/>
    <property type="molecule type" value="Genomic_DNA"/>
</dbReference>
<name>A0A072P239_9EURO</name>
<protein>
    <recommendedName>
        <fullName evidence="8">Major facilitator superfamily (MFS) profile domain-containing protein</fullName>
    </recommendedName>
</protein>
<reference evidence="6 7" key="1">
    <citation type="submission" date="2013-03" db="EMBL/GenBank/DDBJ databases">
        <title>The Genome Sequence of Exophiala aquamarina CBS 119918.</title>
        <authorList>
            <consortium name="The Broad Institute Genomics Platform"/>
            <person name="Cuomo C."/>
            <person name="de Hoog S."/>
            <person name="Gorbushina A."/>
            <person name="Walker B."/>
            <person name="Young S.K."/>
            <person name="Zeng Q."/>
            <person name="Gargeya S."/>
            <person name="Fitzgerald M."/>
            <person name="Haas B."/>
            <person name="Abouelleil A."/>
            <person name="Allen A.W."/>
            <person name="Alvarado L."/>
            <person name="Arachchi H.M."/>
            <person name="Berlin A.M."/>
            <person name="Chapman S.B."/>
            <person name="Gainer-Dewar J."/>
            <person name="Goldberg J."/>
            <person name="Griggs A."/>
            <person name="Gujja S."/>
            <person name="Hansen M."/>
            <person name="Howarth C."/>
            <person name="Imamovic A."/>
            <person name="Ireland A."/>
            <person name="Larimer J."/>
            <person name="McCowan C."/>
            <person name="Murphy C."/>
            <person name="Pearson M."/>
            <person name="Poon T.W."/>
            <person name="Priest M."/>
            <person name="Roberts A."/>
            <person name="Saif S."/>
            <person name="Shea T."/>
            <person name="Sisk P."/>
            <person name="Sykes S."/>
            <person name="Wortman J."/>
            <person name="Nusbaum C."/>
            <person name="Birren B."/>
        </authorList>
    </citation>
    <scope>NUCLEOTIDE SEQUENCE [LARGE SCALE GENOMIC DNA]</scope>
    <source>
        <strain evidence="6 7">CBS 119918</strain>
    </source>
</reference>
<keyword evidence="2 5" id="KW-0812">Transmembrane</keyword>
<dbReference type="GO" id="GO:0022857">
    <property type="term" value="F:transmembrane transporter activity"/>
    <property type="evidence" value="ECO:0007669"/>
    <property type="project" value="InterPro"/>
</dbReference>
<feature type="transmembrane region" description="Helical" evidence="5">
    <location>
        <begin position="217"/>
        <end position="241"/>
    </location>
</feature>